<keyword evidence="3" id="KW-1185">Reference proteome</keyword>
<evidence type="ECO:0000313" key="2">
    <source>
        <dbReference type="EMBL" id="CAK9092551.1"/>
    </source>
</evidence>
<comment type="caution">
    <text evidence="1">The sequence shown here is derived from an EMBL/GenBank/DDBJ whole genome shotgun (WGS) entry which is preliminary data.</text>
</comment>
<proteinExistence type="predicted"/>
<accession>A0ABP0KWI0</accession>
<sequence>MSVTSQRDTAAGRHLFGRQALTQKMRECASPSNSPVNFTTGGGAQQSADSLAFTGSKILEGEEVYILKECPPAQSICCCGIPCTYPHRTPTLAASVRATPFSWAWAYPFPSTRGSAFVPWFSTPIRPLFRLFLPKLWPACFGLCMVLPCLCTALTTSSLLGFNTSKTSSSLPPRRMLPSFPGFTLLVVPSAAEPSGNAS</sequence>
<gene>
    <name evidence="1" type="ORF">CCMP2556_LOCUS18212</name>
    <name evidence="2" type="ORF">CCMP2556_LOCUS44308</name>
</gene>
<evidence type="ECO:0000313" key="1">
    <source>
        <dbReference type="EMBL" id="CAK9031246.1"/>
    </source>
</evidence>
<dbReference type="EMBL" id="CAXAMN010025084">
    <property type="protein sequence ID" value="CAK9092551.1"/>
    <property type="molecule type" value="Genomic_DNA"/>
</dbReference>
<reference evidence="1 3" key="1">
    <citation type="submission" date="2024-02" db="EMBL/GenBank/DDBJ databases">
        <authorList>
            <person name="Chen Y."/>
            <person name="Shah S."/>
            <person name="Dougan E. K."/>
            <person name="Thang M."/>
            <person name="Chan C."/>
        </authorList>
    </citation>
    <scope>NUCLEOTIDE SEQUENCE [LARGE SCALE GENOMIC DNA]</scope>
</reference>
<evidence type="ECO:0000313" key="3">
    <source>
        <dbReference type="Proteomes" id="UP001642484"/>
    </source>
</evidence>
<protein>
    <submittedName>
        <fullName evidence="1">Uncharacterized protein</fullName>
    </submittedName>
</protein>
<organism evidence="1 3">
    <name type="scientific">Durusdinium trenchii</name>
    <dbReference type="NCBI Taxonomy" id="1381693"/>
    <lineage>
        <taxon>Eukaryota</taxon>
        <taxon>Sar</taxon>
        <taxon>Alveolata</taxon>
        <taxon>Dinophyceae</taxon>
        <taxon>Suessiales</taxon>
        <taxon>Symbiodiniaceae</taxon>
        <taxon>Durusdinium</taxon>
    </lineage>
</organism>
<dbReference type="EMBL" id="CAXAMN010010236">
    <property type="protein sequence ID" value="CAK9031246.1"/>
    <property type="molecule type" value="Genomic_DNA"/>
</dbReference>
<dbReference type="Proteomes" id="UP001642484">
    <property type="component" value="Unassembled WGS sequence"/>
</dbReference>
<name>A0ABP0KWI0_9DINO</name>